<gene>
    <name evidence="1" type="ORF">NELON_11410</name>
</gene>
<protein>
    <submittedName>
        <fullName evidence="1">Uncharacterized protein</fullName>
    </submittedName>
</protein>
<evidence type="ECO:0000313" key="2">
    <source>
        <dbReference type="Proteomes" id="UP000031392"/>
    </source>
</evidence>
<reference evidence="2" key="1">
    <citation type="submission" date="2014-05" db="EMBL/GenBank/DDBJ databases">
        <title>Complete Genome sequence of Neisseria elongata subsp. glycolytica.</title>
        <authorList>
            <person name="Veyrier F.J."/>
            <person name="Taha M.-K."/>
        </authorList>
    </citation>
    <scope>NUCLEOTIDE SEQUENCE [LARGE SCALE GENOMIC DNA]</scope>
    <source>
        <strain evidence="2">ATCC 29315</strain>
    </source>
</reference>
<dbReference type="AlphaFoldDB" id="A0A0B5CQ03"/>
<dbReference type="Proteomes" id="UP000031392">
    <property type="component" value="Chromosome"/>
</dbReference>
<accession>A0A0B5CQ03</accession>
<name>A0A0B5CQ03_NEIEG</name>
<dbReference type="EMBL" id="CP007726">
    <property type="protein sequence ID" value="AJE19459.1"/>
    <property type="molecule type" value="Genomic_DNA"/>
</dbReference>
<organism evidence="1 2">
    <name type="scientific">Neisseria elongata subsp. glycolytica ATCC 29315</name>
    <dbReference type="NCBI Taxonomy" id="546263"/>
    <lineage>
        <taxon>Bacteria</taxon>
        <taxon>Pseudomonadati</taxon>
        <taxon>Pseudomonadota</taxon>
        <taxon>Betaproteobacteria</taxon>
        <taxon>Neisseriales</taxon>
        <taxon>Neisseriaceae</taxon>
        <taxon>Neisseria</taxon>
    </lineage>
</organism>
<keyword evidence="2" id="KW-1185">Reference proteome</keyword>
<dbReference type="PATRIC" id="fig|546263.7.peg.2453"/>
<evidence type="ECO:0000313" key="1">
    <source>
        <dbReference type="EMBL" id="AJE19459.1"/>
    </source>
</evidence>
<reference evidence="1 2" key="2">
    <citation type="journal article" date="2015" name="PLoS Genet.">
        <title>Common Cell Shape Evolution of Two Nasopharyngeal Pathogens.</title>
        <authorList>
            <person name="Veyrier F.J."/>
            <person name="Biais N."/>
            <person name="Morales P."/>
            <person name="Belkacem N."/>
            <person name="Guilhen C."/>
            <person name="Ranjeva S."/>
            <person name="Sismeiro O."/>
            <person name="Pehau-Arnaudet G."/>
            <person name="Rocha E.P."/>
            <person name="Werts C."/>
            <person name="Taha M.K."/>
            <person name="Boneca I.G."/>
        </authorList>
    </citation>
    <scope>NUCLEOTIDE SEQUENCE [LARGE SCALE GENOMIC DNA]</scope>
    <source>
        <strain evidence="1 2">ATCC 29315</strain>
    </source>
</reference>
<sequence length="79" mass="9150">MQTVFKYIYMFYTFRQPHFAGSDIHFIRTQTPSRPHLPDSRRHGSLPIAVSDGHTPVRHISLHLPKNHPIVSIHARKAV</sequence>
<dbReference type="HOGENOM" id="CLU_2602363_0_0_4"/>
<dbReference type="KEGG" id="nel:NELON_11410"/>
<proteinExistence type="predicted"/>